<evidence type="ECO:0000256" key="2">
    <source>
        <dbReference type="HAMAP-Rule" id="MF_00274"/>
    </source>
</evidence>
<dbReference type="STRING" id="760154.Sulba_2051"/>
<keyword evidence="5" id="KW-1185">Reference proteome</keyword>
<name>I3XZF6_SULBS</name>
<dbReference type="Gene3D" id="3.30.1310.10">
    <property type="entry name" value="Nucleoid-associated protein YbaB-like domain"/>
    <property type="match status" value="1"/>
</dbReference>
<dbReference type="EMBL" id="CP003333">
    <property type="protein sequence ID" value="AFL69330.1"/>
    <property type="molecule type" value="Genomic_DNA"/>
</dbReference>
<comment type="subcellular location">
    <subcellularLocation>
        <location evidence="2">Cytoplasm</location>
        <location evidence="2">Nucleoid</location>
    </subcellularLocation>
</comment>
<dbReference type="AlphaFoldDB" id="I3XZF6"/>
<dbReference type="InterPro" id="IPR004401">
    <property type="entry name" value="YbaB/EbfC"/>
</dbReference>
<gene>
    <name evidence="4" type="ordered locus">Sulba_2051</name>
</gene>
<dbReference type="OrthoDB" id="5343857at2"/>
<dbReference type="HOGENOM" id="CLU_140930_2_1_7"/>
<dbReference type="eggNOG" id="COG0718">
    <property type="taxonomic scope" value="Bacteria"/>
</dbReference>
<accession>I3XZF6</accession>
<dbReference type="NCBIfam" id="TIGR00103">
    <property type="entry name" value="DNA_YbaB_EbfC"/>
    <property type="match status" value="1"/>
</dbReference>
<protein>
    <recommendedName>
        <fullName evidence="2">Nucleoid-associated protein Sulba_2051</fullName>
    </recommendedName>
</protein>
<dbReference type="PIRSF" id="PIRSF004555">
    <property type="entry name" value="UCP004555"/>
    <property type="match status" value="1"/>
</dbReference>
<evidence type="ECO:0000256" key="3">
    <source>
        <dbReference type="SAM" id="Coils"/>
    </source>
</evidence>
<keyword evidence="1 2" id="KW-0238">DNA-binding</keyword>
<proteinExistence type="inferred from homology"/>
<keyword evidence="2" id="KW-0963">Cytoplasm</keyword>
<organism evidence="4 5">
    <name type="scientific">Sulfurospirillum barnesii (strain ATCC 700032 / DSM 10660 / SES-3)</name>
    <dbReference type="NCBI Taxonomy" id="760154"/>
    <lineage>
        <taxon>Bacteria</taxon>
        <taxon>Pseudomonadati</taxon>
        <taxon>Campylobacterota</taxon>
        <taxon>Epsilonproteobacteria</taxon>
        <taxon>Campylobacterales</taxon>
        <taxon>Sulfurospirillaceae</taxon>
        <taxon>Sulfurospirillum</taxon>
    </lineage>
</organism>
<dbReference type="PANTHER" id="PTHR33449">
    <property type="entry name" value="NUCLEOID-ASSOCIATED PROTEIN YBAB"/>
    <property type="match status" value="1"/>
</dbReference>
<comment type="similarity">
    <text evidence="2">Belongs to the YbaB/EbfC family.</text>
</comment>
<dbReference type="RefSeq" id="WP_014770205.1">
    <property type="nucleotide sequence ID" value="NC_018002.1"/>
</dbReference>
<dbReference type="HAMAP" id="MF_00274">
    <property type="entry name" value="DNA_YbaB_EbfC"/>
    <property type="match status" value="1"/>
</dbReference>
<feature type="coiled-coil region" evidence="3">
    <location>
        <begin position="7"/>
        <end position="34"/>
    </location>
</feature>
<comment type="subunit">
    <text evidence="2">Homodimer.</text>
</comment>
<reference evidence="4 5" key="1">
    <citation type="submission" date="2012-06" db="EMBL/GenBank/DDBJ databases">
        <title>Complete sequence of Sulfurospirillum barnesii SES-3.</title>
        <authorList>
            <consortium name="US DOE Joint Genome Institute"/>
            <person name="Lucas S."/>
            <person name="Han J."/>
            <person name="Lapidus A."/>
            <person name="Cheng J.-F."/>
            <person name="Goodwin L."/>
            <person name="Pitluck S."/>
            <person name="Peters L."/>
            <person name="Ovchinnikova G."/>
            <person name="Lu M."/>
            <person name="Detter J.C."/>
            <person name="Han C."/>
            <person name="Tapia R."/>
            <person name="Land M."/>
            <person name="Hauser L."/>
            <person name="Kyrpides N."/>
            <person name="Ivanova N."/>
            <person name="Pagani I."/>
            <person name="Stolz J."/>
            <person name="Arkin A."/>
            <person name="Dehal P."/>
            <person name="Oremland R."/>
            <person name="Saltikov C."/>
            <person name="Basu P."/>
            <person name="Hollibaugh J."/>
            <person name="Newman D."/>
            <person name="Stolyar S."/>
            <person name="Hazen T."/>
            <person name="Woyke T."/>
        </authorList>
    </citation>
    <scope>NUCLEOTIDE SEQUENCE [LARGE SCALE GENOMIC DNA]</scope>
    <source>
        <strain evidence="5">ATCC 700032 / DSM 10660 / SES-3</strain>
    </source>
</reference>
<dbReference type="Pfam" id="PF02575">
    <property type="entry name" value="YbaB_DNA_bd"/>
    <property type="match status" value="1"/>
</dbReference>
<dbReference type="InterPro" id="IPR036894">
    <property type="entry name" value="YbaB-like_sf"/>
</dbReference>
<dbReference type="Proteomes" id="UP000006176">
    <property type="component" value="Chromosome"/>
</dbReference>
<dbReference type="KEGG" id="sba:Sulba_2051"/>
<dbReference type="GO" id="GO:0043590">
    <property type="term" value="C:bacterial nucleoid"/>
    <property type="evidence" value="ECO:0007669"/>
    <property type="project" value="UniProtKB-UniRule"/>
</dbReference>
<evidence type="ECO:0000313" key="4">
    <source>
        <dbReference type="EMBL" id="AFL69330.1"/>
    </source>
</evidence>
<evidence type="ECO:0000313" key="5">
    <source>
        <dbReference type="Proteomes" id="UP000006176"/>
    </source>
</evidence>
<comment type="function">
    <text evidence="2">Binds to DNA and alters its conformation. May be involved in regulation of gene expression, nucleoid organization and DNA protection.</text>
</comment>
<dbReference type="PANTHER" id="PTHR33449:SF1">
    <property type="entry name" value="NUCLEOID-ASSOCIATED PROTEIN YBAB"/>
    <property type="match status" value="1"/>
</dbReference>
<keyword evidence="3" id="KW-0175">Coiled coil</keyword>
<dbReference type="PATRIC" id="fig|760154.4.peg.2047"/>
<evidence type="ECO:0000256" key="1">
    <source>
        <dbReference type="ARBA" id="ARBA00023125"/>
    </source>
</evidence>
<dbReference type="SUPFAM" id="SSF82607">
    <property type="entry name" value="YbaB-like"/>
    <property type="match status" value="1"/>
</dbReference>
<sequence>MFENFDLSKMGAMLEEAQKQAQKMQEEASTKEFTAKSGGGLVSVSMNGNGEVIDITIDDSLLNDKESLQILLISAMNDVTKMVEDNKKLATNQMLSHFGGFGIKP</sequence>
<dbReference type="GO" id="GO:0003677">
    <property type="term" value="F:DNA binding"/>
    <property type="evidence" value="ECO:0007669"/>
    <property type="project" value="UniProtKB-UniRule"/>
</dbReference>
<dbReference type="GO" id="GO:0005829">
    <property type="term" value="C:cytosol"/>
    <property type="evidence" value="ECO:0007669"/>
    <property type="project" value="TreeGrafter"/>
</dbReference>